<organismHost>
    <name type="scientific">Acanthamoeba polyphaga</name>
    <name type="common">Amoeba</name>
    <dbReference type="NCBI Taxonomy" id="5757"/>
</organismHost>
<dbReference type="Proteomes" id="UP000279644">
    <property type="component" value="Segment"/>
</dbReference>
<reference evidence="1" key="1">
    <citation type="journal article" date="2017" name="Front. Microbiol.">
        <title>Genome Characterization of the First Mimiviruses of Lineage C Isolated in Brazil.</title>
        <authorList>
            <person name="Assis F.L."/>
            <person name="Franco-Luiz A.P.M."/>
            <person name="Dos Santos R.N."/>
            <person name="Campos F.S."/>
            <person name="Dornas F.P."/>
            <person name="Borato P.V.M."/>
            <person name="Franco A.C."/>
            <person name="Abrahao J.S."/>
            <person name="Colson P."/>
            <person name="Scola B."/>
        </authorList>
    </citation>
    <scope>NUCLEOTIDE SEQUENCE [LARGE SCALE GENOMIC DNA]</scope>
</reference>
<name>A0A2L2DL35_MIMIV</name>
<organism evidence="1">
    <name type="scientific">Acanthamoeba polyphaga mimivirus</name>
    <name type="common">APMV</name>
    <dbReference type="NCBI Taxonomy" id="212035"/>
    <lineage>
        <taxon>Viruses</taxon>
        <taxon>Varidnaviria</taxon>
        <taxon>Bamfordvirae</taxon>
        <taxon>Nucleocytoviricota</taxon>
        <taxon>Megaviricetes</taxon>
        <taxon>Imitervirales</taxon>
        <taxon>Mimiviridae</taxon>
        <taxon>Megamimivirinae</taxon>
        <taxon>Mimivirus</taxon>
        <taxon>Mimivirus bradfordmassiliense</taxon>
    </lineage>
</organism>
<protein>
    <submittedName>
        <fullName evidence="1">Uncharacterized protein</fullName>
    </submittedName>
</protein>
<sequence length="73" mass="8552">MNDQPNDNKITNTTIQKKSDNDQLKITINYSKMNCPKTNDLKMNEKEICDENDSDEMILMKMILINFLLKINV</sequence>
<accession>A0A2L2DL35</accession>
<dbReference type="EMBL" id="MG602508">
    <property type="protein sequence ID" value="AVG46871.1"/>
    <property type="molecule type" value="Genomic_DNA"/>
</dbReference>
<evidence type="ECO:0000313" key="1">
    <source>
        <dbReference type="EMBL" id="AVG46871.1"/>
    </source>
</evidence>
<proteinExistence type="predicted"/>